<dbReference type="Pfam" id="PF10112">
    <property type="entry name" value="Halogen_Hydrol"/>
    <property type="match status" value="1"/>
</dbReference>
<dbReference type="AlphaFoldDB" id="A0A5B8FGB8"/>
<proteinExistence type="predicted"/>
<dbReference type="EMBL" id="CP040818">
    <property type="protein sequence ID" value="QDL90668.1"/>
    <property type="molecule type" value="Genomic_DNA"/>
</dbReference>
<keyword evidence="2" id="KW-1133">Transmembrane helix</keyword>
<feature type="transmembrane region" description="Helical" evidence="2">
    <location>
        <begin position="103"/>
        <end position="124"/>
    </location>
</feature>
<keyword evidence="4" id="KW-1185">Reference proteome</keyword>
<dbReference type="RefSeq" id="WP_138576677.1">
    <property type="nucleotide sequence ID" value="NZ_CP040818.1"/>
</dbReference>
<accession>A0A5B8FGB8</accession>
<feature type="transmembrane region" description="Helical" evidence="2">
    <location>
        <begin position="130"/>
        <end position="148"/>
    </location>
</feature>
<evidence type="ECO:0000256" key="1">
    <source>
        <dbReference type="SAM" id="MobiDB-lite"/>
    </source>
</evidence>
<evidence type="ECO:0008006" key="5">
    <source>
        <dbReference type="Google" id="ProtNLM"/>
    </source>
</evidence>
<feature type="transmembrane region" description="Helical" evidence="2">
    <location>
        <begin position="64"/>
        <end position="82"/>
    </location>
</feature>
<keyword evidence="2" id="KW-0472">Membrane</keyword>
<dbReference type="KEGG" id="ppru:FDP22_02025"/>
<dbReference type="OrthoDB" id="7375296at2"/>
<sequence length="300" mass="32224">MSSRRYRGRHSPDAPPEPEAERAPNRFRNRPARQVSGRARLLYLASLPMLFAGIGEIRQGDARGMLVELGAFVLFLAAAGLVNEGQRAQEAYDARSVAKPPAIPRKILGAVAAGLGVALGAAFGWGLGPVSGVIFGAVAAGAAVVAFGPDPLRAKGIAADDFYGARAADALERAEELLREMTAAAARFGDRALEGRVERVAGAARDVFAEVEADPRDLDRARKFLGVYLTGARDATVRFAAVWQRSRDAKARADYEALLGDLESSFTARRRELLAEDRGTLDVEIEVLRKRLRQEGLDGD</sequence>
<protein>
    <recommendedName>
        <fullName evidence="5">5-bromo-4-chloroindolyl phosphate hydrolysis protein</fullName>
    </recommendedName>
</protein>
<dbReference type="Proteomes" id="UP000305888">
    <property type="component" value="Chromosome"/>
</dbReference>
<feature type="region of interest" description="Disordered" evidence="1">
    <location>
        <begin position="1"/>
        <end position="30"/>
    </location>
</feature>
<evidence type="ECO:0000313" key="3">
    <source>
        <dbReference type="EMBL" id="QDL90668.1"/>
    </source>
</evidence>
<keyword evidence="2" id="KW-0812">Transmembrane</keyword>
<evidence type="ECO:0000256" key="2">
    <source>
        <dbReference type="SAM" id="Phobius"/>
    </source>
</evidence>
<evidence type="ECO:0000313" key="4">
    <source>
        <dbReference type="Proteomes" id="UP000305888"/>
    </source>
</evidence>
<gene>
    <name evidence="3" type="ORF">FDP22_02025</name>
</gene>
<name>A0A5B8FGB8_9RHOB</name>
<organism evidence="3 4">
    <name type="scientific">Paroceanicella profunda</name>
    <dbReference type="NCBI Taxonomy" id="2579971"/>
    <lineage>
        <taxon>Bacteria</taxon>
        <taxon>Pseudomonadati</taxon>
        <taxon>Pseudomonadota</taxon>
        <taxon>Alphaproteobacteria</taxon>
        <taxon>Rhodobacterales</taxon>
        <taxon>Paracoccaceae</taxon>
        <taxon>Paroceanicella</taxon>
    </lineage>
</organism>
<reference evidence="3 4" key="1">
    <citation type="submission" date="2019-06" db="EMBL/GenBank/DDBJ databases">
        <title>Genome sequence of Rhodobacteraceae bacterium D4M1.</title>
        <authorList>
            <person name="Cao J."/>
        </authorList>
    </citation>
    <scope>NUCLEOTIDE SEQUENCE [LARGE SCALE GENOMIC DNA]</scope>
    <source>
        <strain evidence="3 4">D4M1</strain>
    </source>
</reference>
<feature type="transmembrane region" description="Helical" evidence="2">
    <location>
        <begin position="41"/>
        <end position="58"/>
    </location>
</feature>
<dbReference type="InterPro" id="IPR018770">
    <property type="entry name" value="ChloroindolylP_hydrolase"/>
</dbReference>